<organism evidence="2">
    <name type="scientific">uncultured Mycobacteriales bacterium</name>
    <dbReference type="NCBI Taxonomy" id="581187"/>
    <lineage>
        <taxon>Bacteria</taxon>
        <taxon>Bacillati</taxon>
        <taxon>Actinomycetota</taxon>
        <taxon>Actinomycetes</taxon>
        <taxon>Mycobacteriales</taxon>
        <taxon>environmental samples</taxon>
    </lineage>
</organism>
<proteinExistence type="predicted"/>
<dbReference type="EMBL" id="CADCTP010000338">
    <property type="protein sequence ID" value="CAA9282575.1"/>
    <property type="molecule type" value="Genomic_DNA"/>
</dbReference>
<accession>A0A6J4JMJ6</accession>
<feature type="region of interest" description="Disordered" evidence="1">
    <location>
        <begin position="1"/>
        <end position="35"/>
    </location>
</feature>
<sequence>MPSHTTTFVRAPRGISRLTRPPVCSDPPVGDANADRREIRDLNGARTMSTGREGSEVRNPLSTLTGKASLVRTTHEVDLADTQLPLLSGALRTVSRTLGG</sequence>
<gene>
    <name evidence="2" type="ORF">AVDCRST_MAG41-3716</name>
</gene>
<protein>
    <submittedName>
        <fullName evidence="2">Uncharacterized protein</fullName>
    </submittedName>
</protein>
<evidence type="ECO:0000256" key="1">
    <source>
        <dbReference type="SAM" id="MobiDB-lite"/>
    </source>
</evidence>
<reference evidence="2" key="1">
    <citation type="submission" date="2020-02" db="EMBL/GenBank/DDBJ databases">
        <authorList>
            <person name="Meier V. D."/>
        </authorList>
    </citation>
    <scope>NUCLEOTIDE SEQUENCE</scope>
    <source>
        <strain evidence="2">AVDCRST_MAG41</strain>
    </source>
</reference>
<dbReference type="AlphaFoldDB" id="A0A6J4JMJ6"/>
<name>A0A6J4JMJ6_9ACTN</name>
<evidence type="ECO:0000313" key="2">
    <source>
        <dbReference type="EMBL" id="CAA9282575.1"/>
    </source>
</evidence>